<evidence type="ECO:0000313" key="2">
    <source>
        <dbReference type="Proteomes" id="UP000249757"/>
    </source>
</evidence>
<evidence type="ECO:0000313" key="1">
    <source>
        <dbReference type="EMBL" id="KAI1512739.1"/>
    </source>
</evidence>
<dbReference type="EMBL" id="NRDI02000011">
    <property type="protein sequence ID" value="KAI1512739.1"/>
    <property type="molecule type" value="Genomic_DNA"/>
</dbReference>
<organism evidence="1 2">
    <name type="scientific">Pyrenophora tritici-repentis</name>
    <dbReference type="NCBI Taxonomy" id="45151"/>
    <lineage>
        <taxon>Eukaryota</taxon>
        <taxon>Fungi</taxon>
        <taxon>Dikarya</taxon>
        <taxon>Ascomycota</taxon>
        <taxon>Pezizomycotina</taxon>
        <taxon>Dothideomycetes</taxon>
        <taxon>Pleosporomycetidae</taxon>
        <taxon>Pleosporales</taxon>
        <taxon>Pleosporineae</taxon>
        <taxon>Pleosporaceae</taxon>
        <taxon>Pyrenophora</taxon>
    </lineage>
</organism>
<sequence>MMISACLDLALLCHPVLALLTIQRPKMQAQESRWQYFLFSFLLLLGIRYASSTPTEEHAFLGTARSVCQSVDQPNPIAALYPNNATGTLNGTISVLPIPLELARQLIPSNTKILEHAYRHLLPWFPEGMYPAILQAVHDHDVQASGFHVPDFSRAGIEFPFLDLLGDGSTSFRWVPSMLMSADNAIALKGAADYGTNTFPASFDPSCDAYRAVPDAKDPGTTFFGAQSVNSSAASITSEFSLTDEESLLPISFFVNVTNQVIFADGKSCDNMIRLFNTSVTTAPNKIERVKGSVRAKISPFKEDQYWQDVCGIRLDTAFIENNYLPCENFRGYGTG</sequence>
<dbReference type="AlphaFoldDB" id="A0A316ZXF8"/>
<keyword evidence="2" id="KW-1185">Reference proteome</keyword>
<comment type="caution">
    <text evidence="1">The sequence shown here is derived from an EMBL/GenBank/DDBJ whole genome shotgun (WGS) entry which is preliminary data.</text>
</comment>
<name>A0A316ZXF8_9PLEO</name>
<gene>
    <name evidence="1" type="ORF">Ptr86124_008705</name>
</gene>
<dbReference type="Proteomes" id="UP000249757">
    <property type="component" value="Unassembled WGS sequence"/>
</dbReference>
<protein>
    <submittedName>
        <fullName evidence="1">Uncharacterized protein</fullName>
    </submittedName>
</protein>
<accession>A0A316ZXF8</accession>
<proteinExistence type="predicted"/>
<reference evidence="2" key="1">
    <citation type="journal article" date="2022" name="Microb. Genom.">
        <title>A global pangenome for the wheat fungal pathogen Pyrenophora tritici-repentis and prediction of effector protein structural homology.</title>
        <authorList>
            <person name="Moolhuijzen P.M."/>
            <person name="See P.T."/>
            <person name="Shi G."/>
            <person name="Powell H.R."/>
            <person name="Cockram J."/>
            <person name="Jorgensen L.N."/>
            <person name="Benslimane H."/>
            <person name="Strelkov S.E."/>
            <person name="Turner J."/>
            <person name="Liu Z."/>
            <person name="Moffat C.S."/>
        </authorList>
    </citation>
    <scope>NUCLEOTIDE SEQUENCE [LARGE SCALE GENOMIC DNA]</scope>
</reference>